<comment type="caution">
    <text evidence="1">The sequence shown here is derived from an EMBL/GenBank/DDBJ whole genome shotgun (WGS) entry which is preliminary data.</text>
</comment>
<accession>A0ABW4VIA0</accession>
<dbReference type="InterPro" id="IPR016024">
    <property type="entry name" value="ARM-type_fold"/>
</dbReference>
<dbReference type="EMBL" id="JBHUHR010000008">
    <property type="protein sequence ID" value="MFD2033794.1"/>
    <property type="molecule type" value="Genomic_DNA"/>
</dbReference>
<dbReference type="Proteomes" id="UP001597361">
    <property type="component" value="Unassembled WGS sequence"/>
</dbReference>
<evidence type="ECO:0000313" key="2">
    <source>
        <dbReference type="Proteomes" id="UP001597361"/>
    </source>
</evidence>
<name>A0ABW4VIA0_9BACT</name>
<reference evidence="2" key="1">
    <citation type="journal article" date="2019" name="Int. J. Syst. Evol. Microbiol.">
        <title>The Global Catalogue of Microorganisms (GCM) 10K type strain sequencing project: providing services to taxonomists for standard genome sequencing and annotation.</title>
        <authorList>
            <consortium name="The Broad Institute Genomics Platform"/>
            <consortium name="The Broad Institute Genome Sequencing Center for Infectious Disease"/>
            <person name="Wu L."/>
            <person name="Ma J."/>
        </authorList>
    </citation>
    <scope>NUCLEOTIDE SEQUENCE [LARGE SCALE GENOMIC DNA]</scope>
    <source>
        <strain evidence="2">CGMCC 1.15180</strain>
    </source>
</reference>
<sequence>MLFLVAVFLIWLLLDLKRKRLIREDQEKIAQYRIYGFFSSIIFDHDLDENQFNRKIEKLKKKIPFEKIWCKELVLENIIDLDRNLKGVQKKVLIQAYLKFGLYNHLKGLLATEKWYYISKVLYFWRELGHAPSSKIIYPYVKHENMQIRTSALLAYISISDEGPLRILEDYADEISPIDEMKLIDILQRKKIKKPSQLGEWLKFDDASQLGLVLKLVAHYNALEFADKVVLLLNHTERHVRFNAIDVVGKLLLIEAEDKLIEMYHQEDETSKIKIINVLAQIGSGASMDFLNDLVVRLNRSELLIAAMYSLKELGSPLFEESFDDKPILKAAKLHVLDPYI</sequence>
<gene>
    <name evidence="1" type="ORF">ACFSKL_03275</name>
</gene>
<protein>
    <submittedName>
        <fullName evidence="1">HEAT repeat domain-containing protein</fullName>
    </submittedName>
</protein>
<evidence type="ECO:0000313" key="1">
    <source>
        <dbReference type="EMBL" id="MFD2033794.1"/>
    </source>
</evidence>
<dbReference type="RefSeq" id="WP_376883484.1">
    <property type="nucleotide sequence ID" value="NZ_JBHUHR010000008.1"/>
</dbReference>
<keyword evidence="2" id="KW-1185">Reference proteome</keyword>
<dbReference type="Gene3D" id="1.25.10.10">
    <property type="entry name" value="Leucine-rich Repeat Variant"/>
    <property type="match status" value="1"/>
</dbReference>
<proteinExistence type="predicted"/>
<organism evidence="1 2">
    <name type="scientific">Belliella marina</name>
    <dbReference type="NCBI Taxonomy" id="1644146"/>
    <lineage>
        <taxon>Bacteria</taxon>
        <taxon>Pseudomonadati</taxon>
        <taxon>Bacteroidota</taxon>
        <taxon>Cytophagia</taxon>
        <taxon>Cytophagales</taxon>
        <taxon>Cyclobacteriaceae</taxon>
        <taxon>Belliella</taxon>
    </lineage>
</organism>
<dbReference type="SUPFAM" id="SSF48371">
    <property type="entry name" value="ARM repeat"/>
    <property type="match status" value="1"/>
</dbReference>
<dbReference type="InterPro" id="IPR011989">
    <property type="entry name" value="ARM-like"/>
</dbReference>